<evidence type="ECO:0000256" key="6">
    <source>
        <dbReference type="ARBA" id="ARBA00023134"/>
    </source>
</evidence>
<dbReference type="InterPro" id="IPR027417">
    <property type="entry name" value="P-loop_NTPase"/>
</dbReference>
<dbReference type="Pfam" id="PF12631">
    <property type="entry name" value="MnmE_helical"/>
    <property type="match status" value="1"/>
</dbReference>
<dbReference type="GO" id="GO:0005829">
    <property type="term" value="C:cytosol"/>
    <property type="evidence" value="ECO:0007669"/>
    <property type="project" value="TreeGrafter"/>
</dbReference>
<dbReference type="Gene3D" id="1.20.120.430">
    <property type="entry name" value="tRNA modification GTPase MnmE domain 2"/>
    <property type="match status" value="1"/>
</dbReference>
<evidence type="ECO:0000256" key="5">
    <source>
        <dbReference type="ARBA" id="ARBA00022958"/>
    </source>
</evidence>
<dbReference type="Proteomes" id="UP001221217">
    <property type="component" value="Unassembled WGS sequence"/>
</dbReference>
<dbReference type="GO" id="GO:0030488">
    <property type="term" value="P:tRNA methylation"/>
    <property type="evidence" value="ECO:0007669"/>
    <property type="project" value="TreeGrafter"/>
</dbReference>
<evidence type="ECO:0000256" key="8">
    <source>
        <dbReference type="RuleBase" id="RU003313"/>
    </source>
</evidence>
<evidence type="ECO:0000256" key="7">
    <source>
        <dbReference type="HAMAP-Rule" id="MF_00379"/>
    </source>
</evidence>
<comment type="cofactor">
    <cofactor evidence="7">
        <name>K(+)</name>
        <dbReference type="ChEBI" id="CHEBI:29103"/>
    </cofactor>
    <text evidence="7">Binds 1 potassium ion per subunit.</text>
</comment>
<comment type="similarity">
    <text evidence="1 7 8">Belongs to the TRAFAC class TrmE-Era-EngA-EngB-Septin-like GTPase superfamily. TrmE GTPase family.</text>
</comment>
<feature type="binding site" evidence="7">
    <location>
        <begin position="257"/>
        <end position="263"/>
    </location>
    <ligand>
        <name>GTP</name>
        <dbReference type="ChEBI" id="CHEBI:37565"/>
    </ligand>
</feature>
<dbReference type="GO" id="GO:0005525">
    <property type="term" value="F:GTP binding"/>
    <property type="evidence" value="ECO:0007669"/>
    <property type="project" value="UniProtKB-UniRule"/>
</dbReference>
<dbReference type="NCBIfam" id="TIGR00450">
    <property type="entry name" value="mnmE_trmE_thdF"/>
    <property type="match status" value="1"/>
</dbReference>
<dbReference type="Gene3D" id="3.40.50.300">
    <property type="entry name" value="P-loop containing nucleotide triphosphate hydrolases"/>
    <property type="match status" value="1"/>
</dbReference>
<comment type="subunit">
    <text evidence="7">Homodimer. Heterotetramer of two MnmE and two MnmG subunits.</text>
</comment>
<feature type="binding site" evidence="7">
    <location>
        <position position="91"/>
    </location>
    <ligand>
        <name>(6S)-5-formyl-5,6,7,8-tetrahydrofolate</name>
        <dbReference type="ChEBI" id="CHEBI:57457"/>
    </ligand>
</feature>
<dbReference type="HAMAP" id="MF_00379">
    <property type="entry name" value="GTPase_MnmE"/>
    <property type="match status" value="1"/>
</dbReference>
<reference evidence="10 11" key="1">
    <citation type="submission" date="2022-12" db="EMBL/GenBank/DDBJ databases">
        <title>Metagenome assembled genome from gulf of manar.</title>
        <authorList>
            <person name="Kohli P."/>
            <person name="Pk S."/>
            <person name="Venkata Ramana C."/>
            <person name="Sasikala C."/>
        </authorList>
    </citation>
    <scope>NUCLEOTIDE SEQUENCE [LARGE SCALE GENOMIC DNA]</scope>
    <source>
        <strain evidence="10">JB008</strain>
    </source>
</reference>
<feature type="binding site" evidence="7">
    <location>
        <position position="259"/>
    </location>
    <ligand>
        <name>K(+)</name>
        <dbReference type="ChEBI" id="CHEBI:29103"/>
    </ligand>
</feature>
<accession>A0AAJ1IFH0</accession>
<comment type="caution">
    <text evidence="7">Lacks conserved residue(s) required for the propagation of feature annotation.</text>
</comment>
<keyword evidence="5 7" id="KW-0630">Potassium</keyword>
<dbReference type="SUPFAM" id="SSF116878">
    <property type="entry name" value="TrmE connector domain"/>
    <property type="match status" value="1"/>
</dbReference>
<dbReference type="Pfam" id="PF01926">
    <property type="entry name" value="MMR_HSR1"/>
    <property type="match status" value="1"/>
</dbReference>
<evidence type="ECO:0000256" key="1">
    <source>
        <dbReference type="ARBA" id="ARBA00011043"/>
    </source>
</evidence>
<protein>
    <recommendedName>
        <fullName evidence="7">tRNA modification GTPase MnmE</fullName>
        <ecNumber evidence="7">3.6.-.-</ecNumber>
    </recommendedName>
</protein>
<evidence type="ECO:0000259" key="9">
    <source>
        <dbReference type="PROSITE" id="PS51709"/>
    </source>
</evidence>
<dbReference type="InterPro" id="IPR018948">
    <property type="entry name" value="GTP-bd_TrmE_N"/>
</dbReference>
<sequence length="464" mass="49469">MKELTYNTEDPIAALATGWEESAIAVIRTSGSDAIGLASNIFSNKGGLQKAEGGTIVYGYVVDPETGERVDEVLAAVFRAPKSYTGEDSVEFYCHGGIPAVSVVLSALKKGGFRDAAPGEFTMRAFINGKLDLTRAEAVHEIVTARTARAHSLALNRLSGGLEKRIDGLKKRLLDMLSSVELLLDYPEDELDGQAGEYPLDAKAVSELCADIGRLAESFKAGKVFRDGVPVALAGRTNAGKSSLFNLLLREDRAIVSEVHGTTRDYIESWITVKGIPLRLFDTAGLRASDNPVEAEGIKRSGEVIAEAGIVLYLVDSTEGLNEEDEAFISGFEDAERLIKLWSKIDTVPAAGEENDADIPEGFIPVSSVSGKGLNDLEDALSEAALGRKGLEDDVVIDSMRQRDLLSRAKEALVNTAAAAAEEAPLDAAAMELRDALDALGEITGEVSSADILNNIFSNFCVGK</sequence>
<dbReference type="Pfam" id="PF10396">
    <property type="entry name" value="TrmE_N"/>
    <property type="match status" value="1"/>
</dbReference>
<dbReference type="InterPro" id="IPR005225">
    <property type="entry name" value="Small_GTP-bd"/>
</dbReference>
<dbReference type="InterPro" id="IPR031168">
    <property type="entry name" value="G_TrmE"/>
</dbReference>
<dbReference type="CDD" id="cd04164">
    <property type="entry name" value="trmE"/>
    <property type="match status" value="1"/>
</dbReference>
<evidence type="ECO:0000313" key="11">
    <source>
        <dbReference type="Proteomes" id="UP001221217"/>
    </source>
</evidence>
<dbReference type="NCBIfam" id="TIGR00231">
    <property type="entry name" value="small_GTP"/>
    <property type="match status" value="1"/>
</dbReference>
<dbReference type="PROSITE" id="PS51709">
    <property type="entry name" value="G_TRME"/>
    <property type="match status" value="1"/>
</dbReference>
<dbReference type="EMBL" id="JAQQAL010000044">
    <property type="protein sequence ID" value="MDC7228373.1"/>
    <property type="molecule type" value="Genomic_DNA"/>
</dbReference>
<comment type="caution">
    <text evidence="10">The sequence shown here is derived from an EMBL/GenBank/DDBJ whole genome shotgun (WGS) entry which is preliminary data.</text>
</comment>
<keyword evidence="2 7" id="KW-0819">tRNA processing</keyword>
<keyword evidence="7" id="KW-0378">Hydrolase</keyword>
<feature type="binding site" evidence="7">
    <location>
        <position position="257"/>
    </location>
    <ligand>
        <name>K(+)</name>
        <dbReference type="ChEBI" id="CHEBI:29103"/>
    </ligand>
</feature>
<organism evidence="10 11">
    <name type="scientific">Candidatus Thalassospirochaeta sargassi</name>
    <dbReference type="NCBI Taxonomy" id="3119039"/>
    <lineage>
        <taxon>Bacteria</taxon>
        <taxon>Pseudomonadati</taxon>
        <taxon>Spirochaetota</taxon>
        <taxon>Spirochaetia</taxon>
        <taxon>Spirochaetales</taxon>
        <taxon>Spirochaetaceae</taxon>
        <taxon>Candidatus Thalassospirochaeta</taxon>
    </lineage>
</organism>
<evidence type="ECO:0000313" key="10">
    <source>
        <dbReference type="EMBL" id="MDC7228373.1"/>
    </source>
</evidence>
<evidence type="ECO:0000256" key="3">
    <source>
        <dbReference type="ARBA" id="ARBA00022741"/>
    </source>
</evidence>
<dbReference type="GO" id="GO:0046872">
    <property type="term" value="F:metal ion binding"/>
    <property type="evidence" value="ECO:0007669"/>
    <property type="project" value="UniProtKB-KW"/>
</dbReference>
<dbReference type="AlphaFoldDB" id="A0AAJ1IFH0"/>
<dbReference type="EC" id="3.6.-.-" evidence="7"/>
<gene>
    <name evidence="7 10" type="primary">mnmE</name>
    <name evidence="7" type="synonym">trmE</name>
    <name evidence="10" type="ORF">PQJ61_16540</name>
</gene>
<keyword evidence="7" id="KW-0963">Cytoplasm</keyword>
<feature type="binding site" evidence="7">
    <location>
        <position position="263"/>
    </location>
    <ligand>
        <name>Mg(2+)</name>
        <dbReference type="ChEBI" id="CHEBI:18420"/>
    </ligand>
</feature>
<dbReference type="GO" id="GO:0002098">
    <property type="term" value="P:tRNA wobble uridine modification"/>
    <property type="evidence" value="ECO:0007669"/>
    <property type="project" value="TreeGrafter"/>
</dbReference>
<dbReference type="SUPFAM" id="SSF52540">
    <property type="entry name" value="P-loop containing nucleoside triphosphate hydrolases"/>
    <property type="match status" value="1"/>
</dbReference>
<keyword evidence="6 7" id="KW-0342">GTP-binding</keyword>
<comment type="function">
    <text evidence="7">Exhibits a very high intrinsic GTPase hydrolysis rate. Involved in the addition of a carboxymethylaminomethyl (cmnm) group at the wobble position (U34) of certain tRNAs, forming tRNA-cmnm(5)s(2)U34.</text>
</comment>
<keyword evidence="3 7" id="KW-0547">Nucleotide-binding</keyword>
<dbReference type="InterPro" id="IPR006073">
    <property type="entry name" value="GTP-bd"/>
</dbReference>
<keyword evidence="7" id="KW-0479">Metal-binding</keyword>
<feature type="domain" description="TrmE-type G" evidence="9">
    <location>
        <begin position="228"/>
        <end position="386"/>
    </location>
</feature>
<dbReference type="PANTHER" id="PTHR42714">
    <property type="entry name" value="TRNA MODIFICATION GTPASE GTPBP3"/>
    <property type="match status" value="1"/>
</dbReference>
<dbReference type="InterPro" id="IPR004520">
    <property type="entry name" value="GTPase_MnmE"/>
</dbReference>
<dbReference type="InterPro" id="IPR027266">
    <property type="entry name" value="TrmE/GcvT-like"/>
</dbReference>
<feature type="binding site" evidence="7">
    <location>
        <begin position="238"/>
        <end position="243"/>
    </location>
    <ligand>
        <name>GTP</name>
        <dbReference type="ChEBI" id="CHEBI:37565"/>
    </ligand>
</feature>
<dbReference type="Gene3D" id="3.30.1360.120">
    <property type="entry name" value="Probable tRNA modification gtpase trme, domain 1"/>
    <property type="match status" value="1"/>
</dbReference>
<feature type="binding site" evidence="7">
    <location>
        <position position="238"/>
    </location>
    <ligand>
        <name>K(+)</name>
        <dbReference type="ChEBI" id="CHEBI:29103"/>
    </ligand>
</feature>
<dbReference type="InterPro" id="IPR025867">
    <property type="entry name" value="MnmE_helical"/>
</dbReference>
<feature type="binding site" evidence="7">
    <location>
        <position position="464"/>
    </location>
    <ligand>
        <name>(6S)-5-formyl-5,6,7,8-tetrahydrofolate</name>
        <dbReference type="ChEBI" id="CHEBI:57457"/>
    </ligand>
</feature>
<feature type="binding site" evidence="7">
    <location>
        <position position="242"/>
    </location>
    <ligand>
        <name>Mg(2+)</name>
        <dbReference type="ChEBI" id="CHEBI:18420"/>
    </ligand>
</feature>
<feature type="binding site" evidence="7">
    <location>
        <position position="28"/>
    </location>
    <ligand>
        <name>(6S)-5-formyl-5,6,7,8-tetrahydrofolate</name>
        <dbReference type="ChEBI" id="CHEBI:57457"/>
    </ligand>
</feature>
<evidence type="ECO:0000256" key="4">
    <source>
        <dbReference type="ARBA" id="ARBA00022842"/>
    </source>
</evidence>
<dbReference type="PANTHER" id="PTHR42714:SF2">
    <property type="entry name" value="TRNA MODIFICATION GTPASE GTPBP3, MITOCHONDRIAL"/>
    <property type="match status" value="1"/>
</dbReference>
<feature type="binding site" evidence="7">
    <location>
        <position position="262"/>
    </location>
    <ligand>
        <name>K(+)</name>
        <dbReference type="ChEBI" id="CHEBI:29103"/>
    </ligand>
</feature>
<keyword evidence="4 7" id="KW-0460">Magnesium</keyword>
<feature type="binding site" evidence="7">
    <location>
        <begin position="282"/>
        <end position="285"/>
    </location>
    <ligand>
        <name>GTP</name>
        <dbReference type="ChEBI" id="CHEBI:37565"/>
    </ligand>
</feature>
<evidence type="ECO:0000256" key="2">
    <source>
        <dbReference type="ARBA" id="ARBA00022694"/>
    </source>
</evidence>
<feature type="binding site" evidence="7">
    <location>
        <position position="130"/>
    </location>
    <ligand>
        <name>(6S)-5-formyl-5,6,7,8-tetrahydrofolate</name>
        <dbReference type="ChEBI" id="CHEBI:57457"/>
    </ligand>
</feature>
<name>A0AAJ1IFH0_9SPIO</name>
<dbReference type="InterPro" id="IPR027368">
    <property type="entry name" value="MnmE_dom2"/>
</dbReference>
<dbReference type="CDD" id="cd14858">
    <property type="entry name" value="TrmE_N"/>
    <property type="match status" value="1"/>
</dbReference>
<comment type="subcellular location">
    <subcellularLocation>
        <location evidence="7">Cytoplasm</location>
    </subcellularLocation>
</comment>
<proteinExistence type="inferred from homology"/>
<dbReference type="GO" id="GO:0003924">
    <property type="term" value="F:GTPase activity"/>
    <property type="evidence" value="ECO:0007669"/>
    <property type="project" value="UniProtKB-UniRule"/>
</dbReference>